<dbReference type="EMBL" id="CADEAL010000004">
    <property type="protein sequence ID" value="CAB1412523.1"/>
    <property type="molecule type" value="Genomic_DNA"/>
</dbReference>
<dbReference type="Proteomes" id="UP001153269">
    <property type="component" value="Unassembled WGS sequence"/>
</dbReference>
<gene>
    <name evidence="2" type="ORF">PLEPLA_LOCUS215</name>
</gene>
<keyword evidence="3" id="KW-1185">Reference proteome</keyword>
<reference evidence="2" key="1">
    <citation type="submission" date="2020-03" db="EMBL/GenBank/DDBJ databases">
        <authorList>
            <person name="Weist P."/>
        </authorList>
    </citation>
    <scope>NUCLEOTIDE SEQUENCE</scope>
</reference>
<evidence type="ECO:0000256" key="1">
    <source>
        <dbReference type="SAM" id="MobiDB-lite"/>
    </source>
</evidence>
<feature type="region of interest" description="Disordered" evidence="1">
    <location>
        <begin position="55"/>
        <end position="77"/>
    </location>
</feature>
<evidence type="ECO:0000313" key="2">
    <source>
        <dbReference type="EMBL" id="CAB1412523.1"/>
    </source>
</evidence>
<evidence type="ECO:0000313" key="3">
    <source>
        <dbReference type="Proteomes" id="UP001153269"/>
    </source>
</evidence>
<protein>
    <submittedName>
        <fullName evidence="2">Uncharacterized protein</fullName>
    </submittedName>
</protein>
<accession>A0A9N7TIC0</accession>
<name>A0A9N7TIC0_PLEPL</name>
<dbReference type="AlphaFoldDB" id="A0A9N7TIC0"/>
<organism evidence="2 3">
    <name type="scientific">Pleuronectes platessa</name>
    <name type="common">European plaice</name>
    <dbReference type="NCBI Taxonomy" id="8262"/>
    <lineage>
        <taxon>Eukaryota</taxon>
        <taxon>Metazoa</taxon>
        <taxon>Chordata</taxon>
        <taxon>Craniata</taxon>
        <taxon>Vertebrata</taxon>
        <taxon>Euteleostomi</taxon>
        <taxon>Actinopterygii</taxon>
        <taxon>Neopterygii</taxon>
        <taxon>Teleostei</taxon>
        <taxon>Neoteleostei</taxon>
        <taxon>Acanthomorphata</taxon>
        <taxon>Carangaria</taxon>
        <taxon>Pleuronectiformes</taxon>
        <taxon>Pleuronectoidei</taxon>
        <taxon>Pleuronectidae</taxon>
        <taxon>Pleuronectes</taxon>
    </lineage>
</organism>
<sequence>MRERNDPTIKETVKRMLRTSPLYRKTQSSNGCQKFSSERQFFSREAVQVCLSSTVPPAASAPDANLMSPSHQAADLD</sequence>
<proteinExistence type="predicted"/>
<comment type="caution">
    <text evidence="2">The sequence shown here is derived from an EMBL/GenBank/DDBJ whole genome shotgun (WGS) entry which is preliminary data.</text>
</comment>